<organism evidence="16 17">
    <name type="scientific">Xanthomonas prunicola</name>
    <dbReference type="NCBI Taxonomy" id="2053930"/>
    <lineage>
        <taxon>Bacteria</taxon>
        <taxon>Pseudomonadati</taxon>
        <taxon>Pseudomonadota</taxon>
        <taxon>Gammaproteobacteria</taxon>
        <taxon>Lysobacterales</taxon>
        <taxon>Lysobacteraceae</taxon>
        <taxon>Xanthomonas</taxon>
    </lineage>
</organism>
<evidence type="ECO:0000256" key="2">
    <source>
        <dbReference type="ARBA" id="ARBA00009477"/>
    </source>
</evidence>
<dbReference type="PROSITE" id="PS51257">
    <property type="entry name" value="PROKAR_LIPOPROTEIN"/>
    <property type="match status" value="1"/>
</dbReference>
<dbReference type="GO" id="GO:0022857">
    <property type="term" value="F:transmembrane transporter activity"/>
    <property type="evidence" value="ECO:0007669"/>
    <property type="project" value="InterPro"/>
</dbReference>
<dbReference type="GO" id="GO:0005886">
    <property type="term" value="C:plasma membrane"/>
    <property type="evidence" value="ECO:0007669"/>
    <property type="project" value="UniProtKB-SubCell"/>
</dbReference>
<dbReference type="FunFam" id="1.10.287.470:FF:000002">
    <property type="entry name" value="Efflux RND transporter periplasmic adaptor subunit"/>
    <property type="match status" value="1"/>
</dbReference>
<comment type="similarity">
    <text evidence="2">Belongs to the membrane fusion protein (MFP) (TC 8.A.1) family.</text>
</comment>
<dbReference type="Gene3D" id="2.40.420.20">
    <property type="match status" value="1"/>
</dbReference>
<keyword evidence="5" id="KW-0997">Cell inner membrane</keyword>
<evidence type="ECO:0000259" key="13">
    <source>
        <dbReference type="Pfam" id="PF25917"/>
    </source>
</evidence>
<feature type="domain" description="Multidrug resistance protein MdtA-like beta-barrel" evidence="14">
    <location>
        <begin position="212"/>
        <end position="302"/>
    </location>
</feature>
<keyword evidence="8" id="KW-0564">Palmitate</keyword>
<keyword evidence="6 11" id="KW-0732">Signal</keyword>
<evidence type="ECO:0000259" key="15">
    <source>
        <dbReference type="Pfam" id="PF25967"/>
    </source>
</evidence>
<evidence type="ECO:0000259" key="12">
    <source>
        <dbReference type="Pfam" id="PF25876"/>
    </source>
</evidence>
<evidence type="ECO:0000256" key="10">
    <source>
        <dbReference type="SAM" id="Coils"/>
    </source>
</evidence>
<sequence length="428" mass="45654">MRSHASFRLSLLAVAVAATALLSACGSPPGGPPPQEGTPEMGVLTVKQQPVTLTTELPGRTVPYLIAEIRPQVGGIIQSRQFTEGGDVRAGQTLYQIDPAQYRASNASAQATLAKAEATLRTAQLKAERYKELAQIKAISQQEGDDTDAALGQAKADVAAGKASVETARINLAFARLDAPISGRIGRSSVTPGALVTANQATALTTIQQLDPIYIDVTQPSSAVLRLRQAMARGDLEQAGDGAAKVSLRLEDGSTYPLQGHLAFSDVTVDQNTGSITLRAVFPNPNAELLPGMYVRAVLQEGVKEQGVLVPQQAVSRNGAGKPTAFVVGADHKLQLRVLDTDREVGDQWLVRSGLTPGDQLVVEGVSRARWHRGQDRAMAAQGHTRRRQSCRSFRPDRTACGQLRRDHTSWHVSLSIVRSSPGCWPSS</sequence>
<keyword evidence="9" id="KW-0449">Lipoprotein</keyword>
<keyword evidence="4" id="KW-1003">Cell membrane</keyword>
<dbReference type="Pfam" id="PF25876">
    <property type="entry name" value="HH_MFP_RND"/>
    <property type="match status" value="1"/>
</dbReference>
<dbReference type="Pfam" id="PF25944">
    <property type="entry name" value="Beta-barrel_RND"/>
    <property type="match status" value="1"/>
</dbReference>
<dbReference type="InterPro" id="IPR006143">
    <property type="entry name" value="RND_pump_MFP"/>
</dbReference>
<evidence type="ECO:0000313" key="17">
    <source>
        <dbReference type="Proteomes" id="UP001058381"/>
    </source>
</evidence>
<evidence type="ECO:0000313" key="16">
    <source>
        <dbReference type="EMBL" id="UXA64896.1"/>
    </source>
</evidence>
<evidence type="ECO:0000256" key="1">
    <source>
        <dbReference type="ARBA" id="ARBA00004519"/>
    </source>
</evidence>
<dbReference type="EMBL" id="CP096142">
    <property type="protein sequence ID" value="UXA64896.1"/>
    <property type="molecule type" value="Genomic_DNA"/>
</dbReference>
<dbReference type="FunFam" id="2.40.30.170:FF:000001">
    <property type="entry name" value="Multidrug resistance efflux transporter MdtE"/>
    <property type="match status" value="1"/>
</dbReference>
<dbReference type="Pfam" id="PF25967">
    <property type="entry name" value="RND-MFP_C"/>
    <property type="match status" value="1"/>
</dbReference>
<dbReference type="GO" id="GO:0140330">
    <property type="term" value="P:xenobiotic detoxification by transmembrane export across the cell outer membrane"/>
    <property type="evidence" value="ECO:0007669"/>
    <property type="project" value="UniProtKB-ARBA"/>
</dbReference>
<evidence type="ECO:0000256" key="8">
    <source>
        <dbReference type="ARBA" id="ARBA00023139"/>
    </source>
</evidence>
<dbReference type="Proteomes" id="UP001058381">
    <property type="component" value="Chromosome"/>
</dbReference>
<dbReference type="InterPro" id="IPR058626">
    <property type="entry name" value="MdtA-like_b-barrel"/>
</dbReference>
<name>A0A9Q9IXP9_9XANT</name>
<dbReference type="InterPro" id="IPR058624">
    <property type="entry name" value="MdtA-like_HH"/>
</dbReference>
<keyword evidence="7" id="KW-0472">Membrane</keyword>
<dbReference type="NCBIfam" id="TIGR01730">
    <property type="entry name" value="RND_mfp"/>
    <property type="match status" value="1"/>
</dbReference>
<feature type="domain" description="Multidrug resistance protein MdtA-like alpha-helical hairpin" evidence="12">
    <location>
        <begin position="107"/>
        <end position="174"/>
    </location>
</feature>
<dbReference type="Pfam" id="PF25917">
    <property type="entry name" value="BSH_RND"/>
    <property type="match status" value="1"/>
</dbReference>
<dbReference type="Gene3D" id="1.10.287.470">
    <property type="entry name" value="Helix hairpin bin"/>
    <property type="match status" value="1"/>
</dbReference>
<keyword evidence="10" id="KW-0175">Coiled coil</keyword>
<reference evidence="16" key="1">
    <citation type="submission" date="2022-04" db="EMBL/GenBank/DDBJ databases">
        <title>Xanthomonas prunicola pv. tritici, a pathogen causing a previously unreported foliar disease of wheat.</title>
        <authorList>
            <person name="Clavijo F."/>
            <person name="Curland R.D."/>
            <person name="Dill-Macky R."/>
            <person name="Pereyra S."/>
            <person name="Roman-Reyna V."/>
            <person name="Siri M.I."/>
        </authorList>
    </citation>
    <scope>NUCLEOTIDE SEQUENCE</scope>
    <source>
        <strain evidence="16">CIX249</strain>
    </source>
</reference>
<gene>
    <name evidence="16" type="ORF">M0D43_18600</name>
</gene>
<dbReference type="AlphaFoldDB" id="A0A9Q9IXP9"/>
<proteinExistence type="inferred from homology"/>
<dbReference type="Gene3D" id="2.40.50.100">
    <property type="match status" value="1"/>
</dbReference>
<dbReference type="SUPFAM" id="SSF111369">
    <property type="entry name" value="HlyD-like secretion proteins"/>
    <property type="match status" value="1"/>
</dbReference>
<evidence type="ECO:0000256" key="4">
    <source>
        <dbReference type="ARBA" id="ARBA00022475"/>
    </source>
</evidence>
<dbReference type="InterPro" id="IPR058625">
    <property type="entry name" value="MdtA-like_BSH"/>
</dbReference>
<evidence type="ECO:0000256" key="6">
    <source>
        <dbReference type="ARBA" id="ARBA00022729"/>
    </source>
</evidence>
<feature type="signal peptide" evidence="11">
    <location>
        <begin position="1"/>
        <end position="20"/>
    </location>
</feature>
<dbReference type="FunFam" id="2.40.420.20:FF:000001">
    <property type="entry name" value="Efflux RND transporter periplasmic adaptor subunit"/>
    <property type="match status" value="1"/>
</dbReference>
<dbReference type="GO" id="GO:0046677">
    <property type="term" value="P:response to antibiotic"/>
    <property type="evidence" value="ECO:0007669"/>
    <property type="project" value="TreeGrafter"/>
</dbReference>
<feature type="chain" id="PRO_5040214383" evidence="11">
    <location>
        <begin position="21"/>
        <end position="428"/>
    </location>
</feature>
<comment type="subcellular location">
    <subcellularLocation>
        <location evidence="1">Cell inner membrane</location>
        <topology evidence="1">Lipid-anchor</topology>
    </subcellularLocation>
</comment>
<evidence type="ECO:0000256" key="9">
    <source>
        <dbReference type="ARBA" id="ARBA00023288"/>
    </source>
</evidence>
<dbReference type="PANTHER" id="PTHR30158">
    <property type="entry name" value="ACRA/E-RELATED COMPONENT OF DRUG EFFLUX TRANSPORTER"/>
    <property type="match status" value="1"/>
</dbReference>
<feature type="coiled-coil region" evidence="10">
    <location>
        <begin position="106"/>
        <end position="133"/>
    </location>
</feature>
<dbReference type="PANTHER" id="PTHR30158:SF3">
    <property type="entry name" value="MULTIDRUG EFFLUX PUMP SUBUNIT ACRA-RELATED"/>
    <property type="match status" value="1"/>
</dbReference>
<evidence type="ECO:0000256" key="7">
    <source>
        <dbReference type="ARBA" id="ARBA00023136"/>
    </source>
</evidence>
<accession>A0A9Q9IXP9</accession>
<keyword evidence="3" id="KW-0813">Transport</keyword>
<feature type="domain" description="Multidrug resistance protein MdtA-like barrel-sandwich hybrid" evidence="13">
    <location>
        <begin position="66"/>
        <end position="208"/>
    </location>
</feature>
<feature type="domain" description="Multidrug resistance protein MdtA-like C-terminal permuted SH3" evidence="15">
    <location>
        <begin position="308"/>
        <end position="367"/>
    </location>
</feature>
<evidence type="ECO:0000256" key="5">
    <source>
        <dbReference type="ARBA" id="ARBA00022519"/>
    </source>
</evidence>
<evidence type="ECO:0000259" key="14">
    <source>
        <dbReference type="Pfam" id="PF25944"/>
    </source>
</evidence>
<protein>
    <submittedName>
        <fullName evidence="16">Efflux RND transporter periplasmic adaptor subunit</fullName>
    </submittedName>
</protein>
<evidence type="ECO:0000256" key="3">
    <source>
        <dbReference type="ARBA" id="ARBA00022448"/>
    </source>
</evidence>
<evidence type="ECO:0000256" key="11">
    <source>
        <dbReference type="SAM" id="SignalP"/>
    </source>
</evidence>
<dbReference type="Gene3D" id="2.40.30.170">
    <property type="match status" value="1"/>
</dbReference>
<dbReference type="InterPro" id="IPR058627">
    <property type="entry name" value="MdtA-like_C"/>
</dbReference>